<feature type="domain" description="Fe/B12 periplasmic-binding" evidence="1">
    <location>
        <begin position="2"/>
        <end position="287"/>
    </location>
</feature>
<dbReference type="Pfam" id="PF01497">
    <property type="entry name" value="Peripla_BP_2"/>
    <property type="match status" value="1"/>
</dbReference>
<accession>A0A1G7PXU9</accession>
<dbReference type="SUPFAM" id="SSF53807">
    <property type="entry name" value="Helical backbone' metal receptor"/>
    <property type="match status" value="1"/>
</dbReference>
<organism evidence="2 3">
    <name type="scientific">Halorientalis regularis</name>
    <dbReference type="NCBI Taxonomy" id="660518"/>
    <lineage>
        <taxon>Archaea</taxon>
        <taxon>Methanobacteriati</taxon>
        <taxon>Methanobacteriota</taxon>
        <taxon>Stenosarchaea group</taxon>
        <taxon>Halobacteria</taxon>
        <taxon>Halobacteriales</taxon>
        <taxon>Haloarculaceae</taxon>
        <taxon>Halorientalis</taxon>
    </lineage>
</organism>
<dbReference type="RefSeq" id="WP_092693619.1">
    <property type="nucleotide sequence ID" value="NZ_FNBK01000011.1"/>
</dbReference>
<protein>
    <submittedName>
        <fullName evidence="2">Iron complex transport system substrate-binding protein</fullName>
    </submittedName>
</protein>
<evidence type="ECO:0000313" key="3">
    <source>
        <dbReference type="Proteomes" id="UP000199076"/>
    </source>
</evidence>
<dbReference type="PANTHER" id="PTHR42860">
    <property type="entry name" value="VITAMIN B12-BINDING PROTEIN"/>
    <property type="match status" value="1"/>
</dbReference>
<dbReference type="STRING" id="660518.SAMN05216218_11171"/>
<dbReference type="InterPro" id="IPR051030">
    <property type="entry name" value="Vitamin_B12-ABC_binding"/>
</dbReference>
<dbReference type="CDD" id="cd01144">
    <property type="entry name" value="BtuF"/>
    <property type="match status" value="1"/>
</dbReference>
<sequence length="304" mass="32890">MRIVSLLPSATEIVYALGLEPVGVSHECDYPPAAADVPAVNRSRVDPEASGGEINQQVADAEASGDGVYEIDLDTLERLDPDLIVSQGICDVCAVDEVLVREAVERLDLDAAVLTTDPHSLDDVFADIRRIGDATGTSERAADLVADLRERVTAVERTVAAADERPRVAVLDWLDPVMVAGHWIPEMVELAGGAYGMADPGARSEPREFDAVREYDPEVLVAAPCGFELDQTERNRDDLLDRDGWVDLTAVRNGRVFAMDGHHYVNRPGPRLVDTLEHLAACVHPDLFDVPPSSVVRPFPGALA</sequence>
<dbReference type="Gene3D" id="3.40.50.1980">
    <property type="entry name" value="Nitrogenase molybdenum iron protein domain"/>
    <property type="match status" value="2"/>
</dbReference>
<keyword evidence="3" id="KW-1185">Reference proteome</keyword>
<evidence type="ECO:0000259" key="1">
    <source>
        <dbReference type="PROSITE" id="PS50983"/>
    </source>
</evidence>
<proteinExistence type="predicted"/>
<reference evidence="3" key="1">
    <citation type="submission" date="2016-10" db="EMBL/GenBank/DDBJ databases">
        <authorList>
            <person name="Varghese N."/>
            <person name="Submissions S."/>
        </authorList>
    </citation>
    <scope>NUCLEOTIDE SEQUENCE [LARGE SCALE GENOMIC DNA]</scope>
    <source>
        <strain evidence="3">IBRC-M 10760</strain>
    </source>
</reference>
<gene>
    <name evidence="2" type="ORF">SAMN05216218_11171</name>
</gene>
<dbReference type="AlphaFoldDB" id="A0A1G7PXU9"/>
<dbReference type="InterPro" id="IPR002491">
    <property type="entry name" value="ABC_transptr_periplasmic_BD"/>
</dbReference>
<evidence type="ECO:0000313" key="2">
    <source>
        <dbReference type="EMBL" id="SDF91137.1"/>
    </source>
</evidence>
<name>A0A1G7PXU9_9EURY</name>
<dbReference type="OrthoDB" id="9784at2157"/>
<dbReference type="PANTHER" id="PTHR42860:SF1">
    <property type="entry name" value="VITAMIN B12-BINDING PROTEIN"/>
    <property type="match status" value="1"/>
</dbReference>
<dbReference type="Proteomes" id="UP000199076">
    <property type="component" value="Unassembled WGS sequence"/>
</dbReference>
<dbReference type="PROSITE" id="PS50983">
    <property type="entry name" value="FE_B12_PBP"/>
    <property type="match status" value="1"/>
</dbReference>
<dbReference type="EMBL" id="FNBK01000011">
    <property type="protein sequence ID" value="SDF91137.1"/>
    <property type="molecule type" value="Genomic_DNA"/>
</dbReference>